<comment type="subcellular location">
    <subcellularLocation>
        <location evidence="1">Cell envelope</location>
    </subcellularLocation>
</comment>
<keyword evidence="6" id="KW-0812">Transmembrane</keyword>
<dbReference type="PANTHER" id="PTHR30469:SF15">
    <property type="entry name" value="HLYD FAMILY OF SECRETION PROTEINS"/>
    <property type="match status" value="1"/>
</dbReference>
<dbReference type="InterPro" id="IPR058792">
    <property type="entry name" value="Beta-barrel_RND_2"/>
</dbReference>
<feature type="domain" description="CusB-like beta-barrel" evidence="8">
    <location>
        <begin position="256"/>
        <end position="319"/>
    </location>
</feature>
<dbReference type="Gene3D" id="1.10.287.470">
    <property type="entry name" value="Helix hairpin bin"/>
    <property type="match status" value="1"/>
</dbReference>
<dbReference type="GO" id="GO:0015562">
    <property type="term" value="F:efflux transmembrane transporter activity"/>
    <property type="evidence" value="ECO:0007669"/>
    <property type="project" value="TreeGrafter"/>
</dbReference>
<dbReference type="EMBL" id="LAJG01000048">
    <property type="protein sequence ID" value="KKB75786.1"/>
    <property type="molecule type" value="Genomic_DNA"/>
</dbReference>
<reference evidence="10 11" key="1">
    <citation type="submission" date="2015-03" db="EMBL/GenBank/DDBJ databases">
        <authorList>
            <person name="Hassan Y.I."/>
            <person name="Lepp D."/>
            <person name="Zhou T."/>
        </authorList>
    </citation>
    <scope>NUCLEOTIDE SEQUENCE [LARGE SCALE GENOMIC DNA]</scope>
    <source>
        <strain evidence="10 11">GH2-10</strain>
    </source>
</reference>
<organism evidence="10 11">
    <name type="scientific">Devosia soli</name>
    <dbReference type="NCBI Taxonomy" id="361041"/>
    <lineage>
        <taxon>Bacteria</taxon>
        <taxon>Pseudomonadati</taxon>
        <taxon>Pseudomonadota</taxon>
        <taxon>Alphaproteobacteria</taxon>
        <taxon>Hyphomicrobiales</taxon>
        <taxon>Devosiaceae</taxon>
        <taxon>Devosia</taxon>
    </lineage>
</organism>
<keyword evidence="6" id="KW-0472">Membrane</keyword>
<dbReference type="InterPro" id="IPR058625">
    <property type="entry name" value="MdtA-like_BSH"/>
</dbReference>
<dbReference type="Pfam" id="PF25954">
    <property type="entry name" value="Beta-barrel_RND_2"/>
    <property type="match status" value="1"/>
</dbReference>
<keyword evidence="6" id="KW-1133">Transmembrane helix</keyword>
<comment type="similarity">
    <text evidence="2">Belongs to the membrane fusion protein (MFP) (TC 8.A.1) family.</text>
</comment>
<feature type="coiled-coil region" evidence="4">
    <location>
        <begin position="148"/>
        <end position="213"/>
    </location>
</feature>
<dbReference type="Pfam" id="PF25917">
    <property type="entry name" value="BSH_RND"/>
    <property type="match status" value="1"/>
</dbReference>
<dbReference type="STRING" id="361041.VW35_18580"/>
<evidence type="ECO:0000313" key="11">
    <source>
        <dbReference type="Proteomes" id="UP000033514"/>
    </source>
</evidence>
<dbReference type="RefSeq" id="WP_046144606.1">
    <property type="nucleotide sequence ID" value="NZ_LAJG01000048.1"/>
</dbReference>
<name>A0A0F5L035_9HYPH</name>
<evidence type="ECO:0000256" key="2">
    <source>
        <dbReference type="ARBA" id="ARBA00009477"/>
    </source>
</evidence>
<keyword evidence="3" id="KW-0813">Transport</keyword>
<dbReference type="InterPro" id="IPR058627">
    <property type="entry name" value="MdtA-like_C"/>
</dbReference>
<evidence type="ECO:0000259" key="9">
    <source>
        <dbReference type="Pfam" id="PF25967"/>
    </source>
</evidence>
<feature type="domain" description="Multidrug resistance protein MdtA-like C-terminal permuted SH3" evidence="9">
    <location>
        <begin position="326"/>
        <end position="382"/>
    </location>
</feature>
<accession>A0A0F5L035</accession>
<dbReference type="InterPro" id="IPR006143">
    <property type="entry name" value="RND_pump_MFP"/>
</dbReference>
<feature type="transmembrane region" description="Helical" evidence="6">
    <location>
        <begin position="33"/>
        <end position="52"/>
    </location>
</feature>
<dbReference type="PANTHER" id="PTHR30469">
    <property type="entry name" value="MULTIDRUG RESISTANCE PROTEIN MDTA"/>
    <property type="match status" value="1"/>
</dbReference>
<evidence type="ECO:0000256" key="5">
    <source>
        <dbReference type="SAM" id="MobiDB-lite"/>
    </source>
</evidence>
<dbReference type="FunFam" id="2.40.30.170:FF:000010">
    <property type="entry name" value="Efflux RND transporter periplasmic adaptor subunit"/>
    <property type="match status" value="1"/>
</dbReference>
<protein>
    <submittedName>
        <fullName evidence="10">Uncharacterized protein</fullName>
    </submittedName>
</protein>
<evidence type="ECO:0000259" key="8">
    <source>
        <dbReference type="Pfam" id="PF25954"/>
    </source>
</evidence>
<dbReference type="Pfam" id="PF25967">
    <property type="entry name" value="RND-MFP_C"/>
    <property type="match status" value="1"/>
</dbReference>
<proteinExistence type="inferred from homology"/>
<keyword evidence="11" id="KW-1185">Reference proteome</keyword>
<gene>
    <name evidence="10" type="ORF">VW35_18580</name>
</gene>
<evidence type="ECO:0000256" key="1">
    <source>
        <dbReference type="ARBA" id="ARBA00004196"/>
    </source>
</evidence>
<evidence type="ECO:0000256" key="6">
    <source>
        <dbReference type="SAM" id="Phobius"/>
    </source>
</evidence>
<dbReference type="Gene3D" id="2.40.420.20">
    <property type="match status" value="1"/>
</dbReference>
<evidence type="ECO:0000256" key="4">
    <source>
        <dbReference type="SAM" id="Coils"/>
    </source>
</evidence>
<feature type="region of interest" description="Disordered" evidence="5">
    <location>
        <begin position="1"/>
        <end position="22"/>
    </location>
</feature>
<dbReference type="AlphaFoldDB" id="A0A0F5L035"/>
<dbReference type="Gene3D" id="2.40.30.170">
    <property type="match status" value="1"/>
</dbReference>
<dbReference type="PATRIC" id="fig|361041.3.peg.3129"/>
<sequence length="399" mass="41881">MTTAHEKPEWAQSKREKANARRVAEGLKPKRRILPWIVLALVVAGIVAFFVLRPPAPAPVTETADTAPTVRQILKSEVTEIAPTTLRQTAKVTGSLVPAEQSVVAAEAAGRVLSVSVRPGDSVQEDQTLVEIDQANLALQLDQQRATADATRAQLVSSQQQLERTEELARQGLATPSALEQARSATAALQANLAALESAVQTAELALNNTTVRAPITGIVSERSVDPGQTISAGTPLFTLVNLDNMEFQASASVNSSALVSPGQPVTVSVTGLDNETFDGEVTRVNPVAQAGTRTVPIYISLENSQGKLRGGMFATGEITVAEKTDAIAVPATALREDAEGSFVLKLDNGTLVRQAVTPGTTWDRGATVEVEGLAAGDVVVTAPLTELSAGEAYEQIEG</sequence>
<dbReference type="Gene3D" id="2.40.50.100">
    <property type="match status" value="1"/>
</dbReference>
<dbReference type="Proteomes" id="UP000033514">
    <property type="component" value="Unassembled WGS sequence"/>
</dbReference>
<dbReference type="NCBIfam" id="TIGR01730">
    <property type="entry name" value="RND_mfp"/>
    <property type="match status" value="1"/>
</dbReference>
<dbReference type="SUPFAM" id="SSF111369">
    <property type="entry name" value="HlyD-like secretion proteins"/>
    <property type="match status" value="1"/>
</dbReference>
<dbReference type="GO" id="GO:1990281">
    <property type="term" value="C:efflux pump complex"/>
    <property type="evidence" value="ECO:0007669"/>
    <property type="project" value="TreeGrafter"/>
</dbReference>
<keyword evidence="4" id="KW-0175">Coiled coil</keyword>
<comment type="caution">
    <text evidence="10">The sequence shown here is derived from an EMBL/GenBank/DDBJ whole genome shotgun (WGS) entry which is preliminary data.</text>
</comment>
<dbReference type="OrthoDB" id="9806939at2"/>
<evidence type="ECO:0000313" key="10">
    <source>
        <dbReference type="EMBL" id="KKB75786.1"/>
    </source>
</evidence>
<evidence type="ECO:0000259" key="7">
    <source>
        <dbReference type="Pfam" id="PF25917"/>
    </source>
</evidence>
<feature type="domain" description="Multidrug resistance protein MdtA-like barrel-sandwich hybrid" evidence="7">
    <location>
        <begin position="104"/>
        <end position="241"/>
    </location>
</feature>
<evidence type="ECO:0000256" key="3">
    <source>
        <dbReference type="ARBA" id="ARBA00022448"/>
    </source>
</evidence>